<reference evidence="1 2" key="1">
    <citation type="submission" date="2024-12" db="EMBL/GenBank/DDBJ databases">
        <title>The unique morphological basis and parallel evolutionary history of personate flowers in Penstemon.</title>
        <authorList>
            <person name="Depatie T.H."/>
            <person name="Wessinger C.A."/>
        </authorList>
    </citation>
    <scope>NUCLEOTIDE SEQUENCE [LARGE SCALE GENOMIC DNA]</scope>
    <source>
        <strain evidence="1">WTNN_2</strain>
        <tissue evidence="1">Leaf</tissue>
    </source>
</reference>
<dbReference type="EMBL" id="JBJXBP010000003">
    <property type="protein sequence ID" value="KAL3840679.1"/>
    <property type="molecule type" value="Genomic_DNA"/>
</dbReference>
<protein>
    <submittedName>
        <fullName evidence="1">Uncharacterized protein</fullName>
    </submittedName>
</protein>
<evidence type="ECO:0000313" key="1">
    <source>
        <dbReference type="EMBL" id="KAL3840679.1"/>
    </source>
</evidence>
<proteinExistence type="predicted"/>
<accession>A0ABD3TU82</accession>
<organism evidence="1 2">
    <name type="scientific">Penstemon smallii</name>
    <dbReference type="NCBI Taxonomy" id="265156"/>
    <lineage>
        <taxon>Eukaryota</taxon>
        <taxon>Viridiplantae</taxon>
        <taxon>Streptophyta</taxon>
        <taxon>Embryophyta</taxon>
        <taxon>Tracheophyta</taxon>
        <taxon>Spermatophyta</taxon>
        <taxon>Magnoliopsida</taxon>
        <taxon>eudicotyledons</taxon>
        <taxon>Gunneridae</taxon>
        <taxon>Pentapetalae</taxon>
        <taxon>asterids</taxon>
        <taxon>lamiids</taxon>
        <taxon>Lamiales</taxon>
        <taxon>Plantaginaceae</taxon>
        <taxon>Cheloneae</taxon>
        <taxon>Penstemon</taxon>
    </lineage>
</organism>
<gene>
    <name evidence="1" type="ORF">ACJIZ3_025270</name>
</gene>
<dbReference type="Proteomes" id="UP001634393">
    <property type="component" value="Unassembled WGS sequence"/>
</dbReference>
<evidence type="ECO:0000313" key="2">
    <source>
        <dbReference type="Proteomes" id="UP001634393"/>
    </source>
</evidence>
<keyword evidence="2" id="KW-1185">Reference proteome</keyword>
<name>A0ABD3TU82_9LAMI</name>
<comment type="caution">
    <text evidence="1">The sequence shown here is derived from an EMBL/GenBank/DDBJ whole genome shotgun (WGS) entry which is preliminary data.</text>
</comment>
<sequence length="90" mass="10897">MKSEIHCFKFQTQRRNDNGGKTILVKTCSDIGEFQNWRQRRKNSCKNQHRRKFLSVPLRICYSKAYQRFIYISIRSIFFSKNILTLLTLF</sequence>
<dbReference type="AlphaFoldDB" id="A0ABD3TU82"/>